<dbReference type="GO" id="GO:0046036">
    <property type="term" value="P:CTP metabolic process"/>
    <property type="evidence" value="ECO:0007669"/>
    <property type="project" value="TreeGrafter"/>
</dbReference>
<protein>
    <submittedName>
        <fullName evidence="7">Golgi apyrase</fullName>
    </submittedName>
</protein>
<keyword evidence="6" id="KW-0472">Membrane</keyword>
<keyword evidence="4" id="KW-0067">ATP-binding</keyword>
<evidence type="ECO:0000313" key="8">
    <source>
        <dbReference type="Proteomes" id="UP000837801"/>
    </source>
</evidence>
<dbReference type="GO" id="GO:0017111">
    <property type="term" value="F:ribonucleoside triphosphate phosphatase activity"/>
    <property type="evidence" value="ECO:0007669"/>
    <property type="project" value="TreeGrafter"/>
</dbReference>
<keyword evidence="6" id="KW-0812">Transmembrane</keyword>
<dbReference type="GO" id="GO:0006256">
    <property type="term" value="P:UDP catabolic process"/>
    <property type="evidence" value="ECO:0007669"/>
    <property type="project" value="TreeGrafter"/>
</dbReference>
<dbReference type="GO" id="GO:0045134">
    <property type="term" value="F:UDP phosphatase activity"/>
    <property type="evidence" value="ECO:0007669"/>
    <property type="project" value="TreeGrafter"/>
</dbReference>
<comment type="similarity">
    <text evidence="1">Belongs to the GDA1/CD39 NTPase family.</text>
</comment>
<keyword evidence="4" id="KW-0547">Nucleotide-binding</keyword>
<name>A0A9P0QP94_9ASCO</name>
<feature type="compositionally biased region" description="Acidic residues" evidence="5">
    <location>
        <begin position="63"/>
        <end position="82"/>
    </location>
</feature>
<dbReference type="GO" id="GO:0005794">
    <property type="term" value="C:Golgi apparatus"/>
    <property type="evidence" value="ECO:0007669"/>
    <property type="project" value="TreeGrafter"/>
</dbReference>
<accession>A0A9P0QP94</accession>
<evidence type="ECO:0000256" key="2">
    <source>
        <dbReference type="ARBA" id="ARBA00022801"/>
    </source>
</evidence>
<feature type="binding site" evidence="4">
    <location>
        <begin position="231"/>
        <end position="235"/>
    </location>
    <ligand>
        <name>ATP</name>
        <dbReference type="ChEBI" id="CHEBI:30616"/>
    </ligand>
</feature>
<gene>
    <name evidence="7" type="ORF">CLIB1423_08S03796</name>
</gene>
<proteinExistence type="inferred from homology"/>
<dbReference type="Proteomes" id="UP000837801">
    <property type="component" value="Unassembled WGS sequence"/>
</dbReference>
<dbReference type="OrthoDB" id="6372431at2759"/>
<sequence length="711" mass="80381">MGKKITGPVKSKEGVPYDYIVLVDSGSKGSRVYVYNWLNAKFLLDKGLSYPRNLNLVKRFELRDDDPDSDSSDDDENTDQEDNDSKSAPFLPPVLSNKDWHKKIKPGVSTFNESPQKIGKHHIKHLLSLANSVVPKSQHYRTPFFLHSTAGMRLLSPKEQQQILDNICEYVQRKSEFYLPDCASHINVIDGDIEGLFGWLSVNNMVGSFDHPDKHQHGKNHTTYGLLDMGGASTQVVFQPNSTEIEEHQNNLFEISLNQATGNIGNADSDLINPMKFNVYSDSFLGFGMYQAHNKYLSYVIDEYLANIGQSKIADPNNPYDSIREPIVDPCLPKGYLATASHNDFNIAFTGESDFAKCLNSIFPVISNSTYSISKGTETGKCKQLETEDEVGACLLNDLIPAFDFEVNHFIGVSGYWDSIRNLLAFDEEDEKLEPVGIDNYDYKTIYNETNRICSSSLAELIALNSVKSKENQMPEDDLSELCFKSSWVLNFLHLGLGFPRYGIDHESQKEFKSLQLIEEVDGFSFSWTFGRAQLYANDEFSQAYNNYTSALNAKEKDKSKHKPLVDRAGFFHTTSTNDFHYGGEQKGIIPRPYFHDNTDNSDSPNSDYAESNGDVSESAWYIHPHRWYGLFIFMLLIAFFGVMLLGRDGRKRIIQNLKSKLGNGNGSRYVSIRGEDDPDLENGVDEFELGNIPARDDFSKFQIDDEEESI</sequence>
<dbReference type="Pfam" id="PF01150">
    <property type="entry name" value="GDA1_CD39"/>
    <property type="match status" value="1"/>
</dbReference>
<dbReference type="InterPro" id="IPR000407">
    <property type="entry name" value="GDA1_CD39_NTPase"/>
</dbReference>
<organism evidence="7 8">
    <name type="scientific">[Candida] railenensis</name>
    <dbReference type="NCBI Taxonomy" id="45579"/>
    <lineage>
        <taxon>Eukaryota</taxon>
        <taxon>Fungi</taxon>
        <taxon>Dikarya</taxon>
        <taxon>Ascomycota</taxon>
        <taxon>Saccharomycotina</taxon>
        <taxon>Pichiomycetes</taxon>
        <taxon>Debaryomycetaceae</taxon>
        <taxon>Kurtzmaniella</taxon>
    </lineage>
</organism>
<keyword evidence="6" id="KW-1133">Transmembrane helix</keyword>
<keyword evidence="2" id="KW-0378">Hydrolase</keyword>
<feature type="active site" description="Proton acceptor" evidence="3">
    <location>
        <position position="194"/>
    </location>
</feature>
<dbReference type="GO" id="GO:0005524">
    <property type="term" value="F:ATP binding"/>
    <property type="evidence" value="ECO:0007669"/>
    <property type="project" value="UniProtKB-KW"/>
</dbReference>
<dbReference type="AlphaFoldDB" id="A0A9P0QP94"/>
<feature type="region of interest" description="Disordered" evidence="5">
    <location>
        <begin position="63"/>
        <end position="95"/>
    </location>
</feature>
<evidence type="ECO:0000256" key="4">
    <source>
        <dbReference type="PIRSR" id="PIRSR600407-2"/>
    </source>
</evidence>
<evidence type="ECO:0000256" key="1">
    <source>
        <dbReference type="ARBA" id="ARBA00009283"/>
    </source>
</evidence>
<evidence type="ECO:0000256" key="5">
    <source>
        <dbReference type="SAM" id="MobiDB-lite"/>
    </source>
</evidence>
<dbReference type="Gene3D" id="3.30.420.150">
    <property type="entry name" value="Exopolyphosphatase. Domain 2"/>
    <property type="match status" value="1"/>
</dbReference>
<dbReference type="PANTHER" id="PTHR11782:SF121">
    <property type="entry name" value="NUCLEOSIDE-DIPHOSPHATASE MIG-23"/>
    <property type="match status" value="1"/>
</dbReference>
<comment type="caution">
    <text evidence="7">The sequence shown here is derived from an EMBL/GenBank/DDBJ whole genome shotgun (WGS) entry which is preliminary data.</text>
</comment>
<feature type="transmembrane region" description="Helical" evidence="6">
    <location>
        <begin position="628"/>
        <end position="647"/>
    </location>
</feature>
<evidence type="ECO:0000256" key="3">
    <source>
        <dbReference type="PIRSR" id="PIRSR600407-1"/>
    </source>
</evidence>
<dbReference type="GO" id="GO:0016020">
    <property type="term" value="C:membrane"/>
    <property type="evidence" value="ECO:0007669"/>
    <property type="project" value="TreeGrafter"/>
</dbReference>
<evidence type="ECO:0000256" key="6">
    <source>
        <dbReference type="SAM" id="Phobius"/>
    </source>
</evidence>
<reference evidence="7" key="1">
    <citation type="submission" date="2022-03" db="EMBL/GenBank/DDBJ databases">
        <authorList>
            <person name="Legras J.-L."/>
            <person name="Devillers H."/>
            <person name="Grondin C."/>
        </authorList>
    </citation>
    <scope>NUCLEOTIDE SEQUENCE</scope>
    <source>
        <strain evidence="7">CLIB 1423</strain>
    </source>
</reference>
<evidence type="ECO:0000313" key="7">
    <source>
        <dbReference type="EMBL" id="CAH2352904.1"/>
    </source>
</evidence>
<keyword evidence="8" id="KW-1185">Reference proteome</keyword>
<dbReference type="EMBL" id="CAKXYY010000008">
    <property type="protein sequence ID" value="CAH2352904.1"/>
    <property type="molecule type" value="Genomic_DNA"/>
</dbReference>
<dbReference type="GO" id="GO:0004382">
    <property type="term" value="F:GDP phosphatase activity"/>
    <property type="evidence" value="ECO:0007669"/>
    <property type="project" value="TreeGrafter"/>
</dbReference>
<dbReference type="PANTHER" id="PTHR11782">
    <property type="entry name" value="ADENOSINE/GUANOSINE DIPHOSPHATASE"/>
    <property type="match status" value="1"/>
</dbReference>
<dbReference type="Gene3D" id="3.30.420.40">
    <property type="match status" value="1"/>
</dbReference>